<sequence>MSLSKFVSLIRSSLPLLMISSQTFEYILMLFSTLELLQDVVQNRSEKIKSVNKFFIMIGFWFVNMYAFID</sequence>
<organism evidence="2 3">
    <name type="scientific">Algibacter agarivorans</name>
    <dbReference type="NCBI Taxonomy" id="1109741"/>
    <lineage>
        <taxon>Bacteria</taxon>
        <taxon>Pseudomonadati</taxon>
        <taxon>Bacteroidota</taxon>
        <taxon>Flavobacteriia</taxon>
        <taxon>Flavobacteriales</taxon>
        <taxon>Flavobacteriaceae</taxon>
        <taxon>Algibacter</taxon>
    </lineage>
</organism>
<feature type="transmembrane region" description="Helical" evidence="1">
    <location>
        <begin position="12"/>
        <end position="31"/>
    </location>
</feature>
<gene>
    <name evidence="2" type="ORF">GCM10023314_31030</name>
</gene>
<dbReference type="Proteomes" id="UP001501302">
    <property type="component" value="Unassembled WGS sequence"/>
</dbReference>
<accession>A0ABP9H028</accession>
<dbReference type="EMBL" id="BAABJJ010000044">
    <property type="protein sequence ID" value="GAA4955114.1"/>
    <property type="molecule type" value="Genomic_DNA"/>
</dbReference>
<keyword evidence="1" id="KW-0812">Transmembrane</keyword>
<keyword evidence="1" id="KW-0472">Membrane</keyword>
<comment type="caution">
    <text evidence="2">The sequence shown here is derived from an EMBL/GenBank/DDBJ whole genome shotgun (WGS) entry which is preliminary data.</text>
</comment>
<protein>
    <submittedName>
        <fullName evidence="2">Uncharacterized protein</fullName>
    </submittedName>
</protein>
<reference evidence="3" key="1">
    <citation type="journal article" date="2019" name="Int. J. Syst. Evol. Microbiol.">
        <title>The Global Catalogue of Microorganisms (GCM) 10K type strain sequencing project: providing services to taxonomists for standard genome sequencing and annotation.</title>
        <authorList>
            <consortium name="The Broad Institute Genomics Platform"/>
            <consortium name="The Broad Institute Genome Sequencing Center for Infectious Disease"/>
            <person name="Wu L."/>
            <person name="Ma J."/>
        </authorList>
    </citation>
    <scope>NUCLEOTIDE SEQUENCE [LARGE SCALE GENOMIC DNA]</scope>
    <source>
        <strain evidence="3">JCM 18285</strain>
    </source>
</reference>
<evidence type="ECO:0000256" key="1">
    <source>
        <dbReference type="SAM" id="Phobius"/>
    </source>
</evidence>
<feature type="transmembrane region" description="Helical" evidence="1">
    <location>
        <begin position="51"/>
        <end position="69"/>
    </location>
</feature>
<proteinExistence type="predicted"/>
<evidence type="ECO:0000313" key="3">
    <source>
        <dbReference type="Proteomes" id="UP001501302"/>
    </source>
</evidence>
<keyword evidence="1" id="KW-1133">Transmembrane helix</keyword>
<evidence type="ECO:0000313" key="2">
    <source>
        <dbReference type="EMBL" id="GAA4955114.1"/>
    </source>
</evidence>
<name>A0ABP9H028_9FLAO</name>
<keyword evidence="3" id="KW-1185">Reference proteome</keyword>